<dbReference type="Gene3D" id="3.40.50.2000">
    <property type="entry name" value="Glycogen Phosphorylase B"/>
    <property type="match status" value="2"/>
</dbReference>
<comment type="caution">
    <text evidence="3">The sequence shown here is derived from an EMBL/GenBank/DDBJ whole genome shotgun (WGS) entry which is preliminary data.</text>
</comment>
<dbReference type="InterPro" id="IPR001296">
    <property type="entry name" value="Glyco_trans_1"/>
</dbReference>
<accession>A0ABW0TU29</accession>
<dbReference type="Pfam" id="PF00534">
    <property type="entry name" value="Glycos_transf_1"/>
    <property type="match status" value="1"/>
</dbReference>
<sequence length="389" mass="44860">MKVLQITNVSFTVKKFLLPLVNEMIDQQYDVHIACYKDQAGHEIEKEGYVVHHIPFQRNLNVISHFKSMVALVKLIRKEKFDIVHSHTPVASLVARVSARLANVPLSVYTAHGFYFHENMKRIPYTIIYMLEKIWARYFTDKLFFQSKEDYELALTKGFQKPENLVHINNGVSGNRFNPALYSRVKSRESLGFTNEKAIIFVGRLVKEKGIVELIEAFHLVLNEIQEATLLIVGDAVTGDRDGMNVEQLIQSMPMKTKEKIKLLGMREDIPDLLSAADLFVLPSYREGLPRSIIEAMAMGKPIVATDVRGCREEVFPDVNGYLCKDKDSLSLADSIIKILKDESKMKRFGENSRRLFMEEFNEQVVLERQMKIFNEFREGRSINKRPRK</sequence>
<dbReference type="EMBL" id="JBHSNP010000009">
    <property type="protein sequence ID" value="MFC5602540.1"/>
    <property type="molecule type" value="Genomic_DNA"/>
</dbReference>
<organism evidence="3 4">
    <name type="scientific">Sporosarcina koreensis</name>
    <dbReference type="NCBI Taxonomy" id="334735"/>
    <lineage>
        <taxon>Bacteria</taxon>
        <taxon>Bacillati</taxon>
        <taxon>Bacillota</taxon>
        <taxon>Bacilli</taxon>
        <taxon>Bacillales</taxon>
        <taxon>Caryophanaceae</taxon>
        <taxon>Sporosarcina</taxon>
    </lineage>
</organism>
<dbReference type="CDD" id="cd03808">
    <property type="entry name" value="GT4_CapM-like"/>
    <property type="match status" value="1"/>
</dbReference>
<reference evidence="4" key="1">
    <citation type="journal article" date="2019" name="Int. J. Syst. Evol. Microbiol.">
        <title>The Global Catalogue of Microorganisms (GCM) 10K type strain sequencing project: providing services to taxonomists for standard genome sequencing and annotation.</title>
        <authorList>
            <consortium name="The Broad Institute Genomics Platform"/>
            <consortium name="The Broad Institute Genome Sequencing Center for Infectious Disease"/>
            <person name="Wu L."/>
            <person name="Ma J."/>
        </authorList>
    </citation>
    <scope>NUCLEOTIDE SEQUENCE [LARGE SCALE GENOMIC DNA]</scope>
    <source>
        <strain evidence="4">KACC 11299</strain>
    </source>
</reference>
<evidence type="ECO:0000313" key="4">
    <source>
        <dbReference type="Proteomes" id="UP001596071"/>
    </source>
</evidence>
<evidence type="ECO:0000259" key="1">
    <source>
        <dbReference type="Pfam" id="PF00534"/>
    </source>
</evidence>
<dbReference type="Pfam" id="PF13477">
    <property type="entry name" value="Glyco_trans_4_2"/>
    <property type="match status" value="1"/>
</dbReference>
<keyword evidence="4" id="KW-1185">Reference proteome</keyword>
<dbReference type="InterPro" id="IPR028098">
    <property type="entry name" value="Glyco_trans_4-like_N"/>
</dbReference>
<evidence type="ECO:0000313" key="3">
    <source>
        <dbReference type="EMBL" id="MFC5602540.1"/>
    </source>
</evidence>
<dbReference type="SUPFAM" id="SSF53756">
    <property type="entry name" value="UDP-Glycosyltransferase/glycogen phosphorylase"/>
    <property type="match status" value="1"/>
</dbReference>
<dbReference type="RefSeq" id="WP_381442651.1">
    <property type="nucleotide sequence ID" value="NZ_JBHSNP010000009.1"/>
</dbReference>
<protein>
    <submittedName>
        <fullName evidence="3">Glycosyltransferase family 4 protein</fullName>
    </submittedName>
</protein>
<name>A0ABW0TU29_9BACL</name>
<gene>
    <name evidence="3" type="ORF">ACFPTP_04845</name>
</gene>
<feature type="domain" description="Glycosyltransferase subfamily 4-like N-terminal" evidence="2">
    <location>
        <begin position="14"/>
        <end position="147"/>
    </location>
</feature>
<dbReference type="PANTHER" id="PTHR12526">
    <property type="entry name" value="GLYCOSYLTRANSFERASE"/>
    <property type="match status" value="1"/>
</dbReference>
<dbReference type="Proteomes" id="UP001596071">
    <property type="component" value="Unassembled WGS sequence"/>
</dbReference>
<evidence type="ECO:0000259" key="2">
    <source>
        <dbReference type="Pfam" id="PF13477"/>
    </source>
</evidence>
<feature type="domain" description="Glycosyl transferase family 1" evidence="1">
    <location>
        <begin position="187"/>
        <end position="355"/>
    </location>
</feature>
<dbReference type="PANTHER" id="PTHR12526:SF638">
    <property type="entry name" value="SPORE COAT PROTEIN SA"/>
    <property type="match status" value="1"/>
</dbReference>
<proteinExistence type="predicted"/>